<dbReference type="EMBL" id="BRXZ01004223">
    <property type="protein sequence ID" value="GMH70863.1"/>
    <property type="molecule type" value="Genomic_DNA"/>
</dbReference>
<accession>A0A9W7E9W1</accession>
<keyword evidence="3" id="KW-1185">Reference proteome</keyword>
<evidence type="ECO:0000259" key="1">
    <source>
        <dbReference type="SMART" id="SM00717"/>
    </source>
</evidence>
<dbReference type="SUPFAM" id="SSF46689">
    <property type="entry name" value="Homeodomain-like"/>
    <property type="match status" value="1"/>
</dbReference>
<sequence>MEGGSKRNKNHYKNWSLAERVVFLDGLRTHGNKWKLISRDIPTRTVNQTKYHDLRGYETKYHTRTETKYHDLRGYETKYHTRTKTKYHGLRGYETKSNT</sequence>
<dbReference type="Proteomes" id="UP001165082">
    <property type="component" value="Unassembled WGS sequence"/>
</dbReference>
<dbReference type="Pfam" id="PF00249">
    <property type="entry name" value="Myb_DNA-binding"/>
    <property type="match status" value="1"/>
</dbReference>
<protein>
    <recommendedName>
        <fullName evidence="1">Myb-like domain-containing protein</fullName>
    </recommendedName>
</protein>
<reference evidence="2" key="1">
    <citation type="submission" date="2022-07" db="EMBL/GenBank/DDBJ databases">
        <title>Genome analysis of Parmales, a sister group of diatoms, reveals the evolutionary specialization of diatoms from phago-mixotrophs to photoautotrophs.</title>
        <authorList>
            <person name="Ban H."/>
            <person name="Sato S."/>
            <person name="Yoshikawa S."/>
            <person name="Kazumasa Y."/>
            <person name="Nakamura Y."/>
            <person name="Ichinomiya M."/>
            <person name="Saitoh K."/>
            <person name="Sato N."/>
            <person name="Blanc-Mathieu R."/>
            <person name="Endo H."/>
            <person name="Kuwata A."/>
            <person name="Ogata H."/>
        </authorList>
    </citation>
    <scope>NUCLEOTIDE SEQUENCE</scope>
</reference>
<dbReference type="SMART" id="SM00717">
    <property type="entry name" value="SANT"/>
    <property type="match status" value="1"/>
</dbReference>
<feature type="domain" description="Myb-like" evidence="1">
    <location>
        <begin position="11"/>
        <end position="63"/>
    </location>
</feature>
<evidence type="ECO:0000313" key="2">
    <source>
        <dbReference type="EMBL" id="GMH70863.1"/>
    </source>
</evidence>
<dbReference type="AlphaFoldDB" id="A0A9W7E9W1"/>
<organism evidence="2 3">
    <name type="scientific">Triparma retinervis</name>
    <dbReference type="NCBI Taxonomy" id="2557542"/>
    <lineage>
        <taxon>Eukaryota</taxon>
        <taxon>Sar</taxon>
        <taxon>Stramenopiles</taxon>
        <taxon>Ochrophyta</taxon>
        <taxon>Bolidophyceae</taxon>
        <taxon>Parmales</taxon>
        <taxon>Triparmaceae</taxon>
        <taxon>Triparma</taxon>
    </lineage>
</organism>
<gene>
    <name evidence="2" type="ORF">TrRE_jg12620</name>
</gene>
<evidence type="ECO:0000313" key="3">
    <source>
        <dbReference type="Proteomes" id="UP001165082"/>
    </source>
</evidence>
<name>A0A9W7E9W1_9STRA</name>
<dbReference type="CDD" id="cd00167">
    <property type="entry name" value="SANT"/>
    <property type="match status" value="1"/>
</dbReference>
<proteinExistence type="predicted"/>
<dbReference type="InterPro" id="IPR001005">
    <property type="entry name" value="SANT/Myb"/>
</dbReference>
<dbReference type="InterPro" id="IPR009057">
    <property type="entry name" value="Homeodomain-like_sf"/>
</dbReference>
<dbReference type="Gene3D" id="1.10.10.60">
    <property type="entry name" value="Homeodomain-like"/>
    <property type="match status" value="1"/>
</dbReference>
<comment type="caution">
    <text evidence="2">The sequence shown here is derived from an EMBL/GenBank/DDBJ whole genome shotgun (WGS) entry which is preliminary data.</text>
</comment>